<sequence length="327" mass="35635">MPHSVYPSTSVVKKFNPVKVAVVGVGSVGSTTAYTLLFSDMISEVVLIDINRHKAEGESMDLNHAAPSTTGSVVYVGDYSDCADAAIVIITGGANQKPGETRMDLAVTNARILQKIIPEIVRYAPNTILLIATNPVDVLTYVSYKVSGFPLNRVIGSGTLLDSARLRYHLSQHFNTSSKNVDAFIVGEHGDSSLPVWSHARISGISLRDYCEQSQQIYDHKLFHQMYEKTRSAAYDIIERKGYTAYGIAAGILRIVETILKDGGSPLTVSIVGNYFGIEQVALSVPTKLNRNGAYSPVELSFDIKEIELIKKSALQIKSVCSTLDFL</sequence>
<evidence type="ECO:0000256" key="4">
    <source>
        <dbReference type="ARBA" id="ARBA00023002"/>
    </source>
</evidence>
<dbReference type="Proteomes" id="UP000236544">
    <property type="component" value="Unassembled WGS sequence"/>
</dbReference>
<dbReference type="Gene3D" id="3.40.50.720">
    <property type="entry name" value="NAD(P)-binding Rossmann-like Domain"/>
    <property type="match status" value="1"/>
</dbReference>
<dbReference type="UniPathway" id="UPA00554">
    <property type="reaction ID" value="UER00611"/>
</dbReference>
<feature type="binding site" evidence="8">
    <location>
        <position position="109"/>
    </location>
    <ligand>
        <name>NAD(+)</name>
        <dbReference type="ChEBI" id="CHEBI:57540"/>
    </ligand>
</feature>
<comment type="pathway">
    <text evidence="1 9">Fermentation; pyruvate fermentation to lactate; (S)-lactate from pyruvate: step 1/1.</text>
</comment>
<evidence type="ECO:0000256" key="3">
    <source>
        <dbReference type="ARBA" id="ARBA00012967"/>
    </source>
</evidence>
<reference evidence="13" key="1">
    <citation type="submission" date="2015-10" db="EMBL/GenBank/DDBJ databases">
        <authorList>
            <person name="Devillers H."/>
        </authorList>
    </citation>
    <scope>NUCLEOTIDE SEQUENCE [LARGE SCALE GENOMIC DNA]</scope>
</reference>
<evidence type="ECO:0000256" key="6">
    <source>
        <dbReference type="ARBA" id="ARBA00049258"/>
    </source>
</evidence>
<dbReference type="AlphaFoldDB" id="A0A0N7MLN5"/>
<feature type="domain" description="Lactate/malate dehydrogenase C-terminal" evidence="11">
    <location>
        <begin position="159"/>
        <end position="320"/>
    </location>
</feature>
<evidence type="ECO:0000256" key="8">
    <source>
        <dbReference type="PIRSR" id="PIRSR000102-3"/>
    </source>
</evidence>
<name>A0A0N7MLN5_9SACH</name>
<evidence type="ECO:0000259" key="11">
    <source>
        <dbReference type="Pfam" id="PF02866"/>
    </source>
</evidence>
<dbReference type="Pfam" id="PF00056">
    <property type="entry name" value="Ldh_1_N"/>
    <property type="match status" value="1"/>
</dbReference>
<dbReference type="SUPFAM" id="SSF51735">
    <property type="entry name" value="NAD(P)-binding Rossmann-fold domains"/>
    <property type="match status" value="1"/>
</dbReference>
<dbReference type="SUPFAM" id="SSF56327">
    <property type="entry name" value="LDH C-terminal domain-like"/>
    <property type="match status" value="1"/>
</dbReference>
<accession>A0A0N7MLN5</accession>
<dbReference type="InterPro" id="IPR036291">
    <property type="entry name" value="NAD(P)-bd_dom_sf"/>
</dbReference>
<protein>
    <recommendedName>
        <fullName evidence="3 9">L-lactate dehydrogenase</fullName>
        <ecNumber evidence="3 9">1.1.1.27</ecNumber>
    </recommendedName>
</protein>
<dbReference type="GO" id="GO:0004459">
    <property type="term" value="F:L-lactate dehydrogenase (NAD+) activity"/>
    <property type="evidence" value="ECO:0007669"/>
    <property type="project" value="UniProtKB-EC"/>
</dbReference>
<dbReference type="NCBIfam" id="NF000824">
    <property type="entry name" value="PRK00066.1"/>
    <property type="match status" value="1"/>
</dbReference>
<dbReference type="InterPro" id="IPR001236">
    <property type="entry name" value="Lactate/malate_DH_N"/>
</dbReference>
<dbReference type="OrthoDB" id="6270329at2759"/>
<dbReference type="InterPro" id="IPR015955">
    <property type="entry name" value="Lactate_DH/Glyco_Ohase_4_C"/>
</dbReference>
<evidence type="ECO:0000256" key="7">
    <source>
        <dbReference type="PIRSR" id="PIRSR000102-1"/>
    </source>
</evidence>
<gene>
    <name evidence="12" type="ORF">LAQU0_S06e05908g</name>
</gene>
<evidence type="ECO:0000256" key="1">
    <source>
        <dbReference type="ARBA" id="ARBA00004843"/>
    </source>
</evidence>
<dbReference type="InterPro" id="IPR018177">
    <property type="entry name" value="L-lactate_DH_AS"/>
</dbReference>
<keyword evidence="5 8" id="KW-0520">NAD</keyword>
<dbReference type="HAMAP" id="MF_00488">
    <property type="entry name" value="Lactate_dehydrog"/>
    <property type="match status" value="1"/>
</dbReference>
<feature type="active site" description="Proton acceptor" evidence="7">
    <location>
        <position position="189"/>
    </location>
</feature>
<dbReference type="PROSITE" id="PS00064">
    <property type="entry name" value="L_LDH"/>
    <property type="match status" value="1"/>
</dbReference>
<dbReference type="EMBL" id="LN890530">
    <property type="protein sequence ID" value="CUS22783.1"/>
    <property type="molecule type" value="Genomic_DNA"/>
</dbReference>
<dbReference type="EC" id="1.1.1.27" evidence="3 9"/>
<dbReference type="Gene3D" id="3.90.110.10">
    <property type="entry name" value="Lactate dehydrogenase/glycoside hydrolase, family 4, C-terminal"/>
    <property type="match status" value="1"/>
</dbReference>
<dbReference type="PRINTS" id="PR00086">
    <property type="entry name" value="LLDHDRGNASE"/>
</dbReference>
<dbReference type="NCBIfam" id="TIGR01771">
    <property type="entry name" value="L-LDH-NAD"/>
    <property type="match status" value="1"/>
</dbReference>
<evidence type="ECO:0000259" key="10">
    <source>
        <dbReference type="Pfam" id="PF00056"/>
    </source>
</evidence>
<dbReference type="PANTHER" id="PTHR43128">
    <property type="entry name" value="L-2-HYDROXYCARBOXYLATE DEHYDROGENASE (NAD(P)(+))"/>
    <property type="match status" value="1"/>
</dbReference>
<comment type="similarity">
    <text evidence="2">Belongs to the LDH/MDH superfamily. LDH family.</text>
</comment>
<dbReference type="Pfam" id="PF02866">
    <property type="entry name" value="Ldh_1_C"/>
    <property type="match status" value="1"/>
</dbReference>
<feature type="binding site" evidence="8">
    <location>
        <begin position="24"/>
        <end position="29"/>
    </location>
    <ligand>
        <name>NAD(+)</name>
        <dbReference type="ChEBI" id="CHEBI:57540"/>
    </ligand>
</feature>
<evidence type="ECO:0000256" key="2">
    <source>
        <dbReference type="ARBA" id="ARBA00006054"/>
    </source>
</evidence>
<comment type="catalytic activity">
    <reaction evidence="6 9">
        <text>(S)-lactate + NAD(+) = pyruvate + NADH + H(+)</text>
        <dbReference type="Rhea" id="RHEA:23444"/>
        <dbReference type="ChEBI" id="CHEBI:15361"/>
        <dbReference type="ChEBI" id="CHEBI:15378"/>
        <dbReference type="ChEBI" id="CHEBI:16651"/>
        <dbReference type="ChEBI" id="CHEBI:57540"/>
        <dbReference type="ChEBI" id="CHEBI:57945"/>
        <dbReference type="EC" id="1.1.1.27"/>
    </reaction>
</comment>
<dbReference type="GO" id="GO:0006089">
    <property type="term" value="P:lactate metabolic process"/>
    <property type="evidence" value="ECO:0007669"/>
    <property type="project" value="TreeGrafter"/>
</dbReference>
<evidence type="ECO:0000256" key="5">
    <source>
        <dbReference type="ARBA" id="ARBA00023027"/>
    </source>
</evidence>
<feature type="domain" description="Lactate/malate dehydrogenase N-terminal" evidence="10">
    <location>
        <begin position="18"/>
        <end position="156"/>
    </location>
</feature>
<proteinExistence type="inferred from homology"/>
<organism evidence="12 13">
    <name type="scientific">Lachancea quebecensis</name>
    <dbReference type="NCBI Taxonomy" id="1654605"/>
    <lineage>
        <taxon>Eukaryota</taxon>
        <taxon>Fungi</taxon>
        <taxon>Dikarya</taxon>
        <taxon>Ascomycota</taxon>
        <taxon>Saccharomycotina</taxon>
        <taxon>Saccharomycetes</taxon>
        <taxon>Saccharomycetales</taxon>
        <taxon>Saccharomycetaceae</taxon>
        <taxon>Lachancea</taxon>
    </lineage>
</organism>
<dbReference type="GO" id="GO:0005737">
    <property type="term" value="C:cytoplasm"/>
    <property type="evidence" value="ECO:0007669"/>
    <property type="project" value="InterPro"/>
</dbReference>
<evidence type="ECO:0000313" key="12">
    <source>
        <dbReference type="EMBL" id="CUS22783.1"/>
    </source>
</evidence>
<dbReference type="PIRSF" id="PIRSF000102">
    <property type="entry name" value="Lac_mal_DH"/>
    <property type="match status" value="1"/>
</dbReference>
<dbReference type="PANTHER" id="PTHR43128:SF16">
    <property type="entry name" value="L-LACTATE DEHYDROGENASE"/>
    <property type="match status" value="1"/>
</dbReference>
<keyword evidence="13" id="KW-1185">Reference proteome</keyword>
<keyword evidence="4 9" id="KW-0560">Oxidoreductase</keyword>
<feature type="binding site" evidence="8">
    <location>
        <position position="49"/>
    </location>
    <ligand>
        <name>NAD(+)</name>
        <dbReference type="ChEBI" id="CHEBI:57540"/>
    </ligand>
</feature>
<dbReference type="InterPro" id="IPR001557">
    <property type="entry name" value="L-lactate/malate_DH"/>
</dbReference>
<dbReference type="FunFam" id="3.40.50.720:FF:000018">
    <property type="entry name" value="Malate dehydrogenase"/>
    <property type="match status" value="1"/>
</dbReference>
<dbReference type="InterPro" id="IPR022383">
    <property type="entry name" value="Lactate/malate_DH_C"/>
</dbReference>
<evidence type="ECO:0000256" key="9">
    <source>
        <dbReference type="RuleBase" id="RU000496"/>
    </source>
</evidence>
<dbReference type="InterPro" id="IPR011304">
    <property type="entry name" value="L-lactate_DH"/>
</dbReference>
<evidence type="ECO:0000313" key="13">
    <source>
        <dbReference type="Proteomes" id="UP000236544"/>
    </source>
</evidence>